<dbReference type="SMART" id="SM00986">
    <property type="entry name" value="UDG"/>
    <property type="match status" value="1"/>
</dbReference>
<dbReference type="GO" id="GO:0006281">
    <property type="term" value="P:DNA repair"/>
    <property type="evidence" value="ECO:0007669"/>
    <property type="project" value="UniProtKB-KW"/>
</dbReference>
<evidence type="ECO:0000256" key="4">
    <source>
        <dbReference type="ARBA" id="ARBA00022723"/>
    </source>
</evidence>
<evidence type="ECO:0000256" key="1">
    <source>
        <dbReference type="ARBA" id="ARBA00006521"/>
    </source>
</evidence>
<evidence type="ECO:0000313" key="12">
    <source>
        <dbReference type="Proteomes" id="UP000075799"/>
    </source>
</evidence>
<dbReference type="Proteomes" id="UP000075799">
    <property type="component" value="Unassembled WGS sequence"/>
</dbReference>
<keyword evidence="7" id="KW-0408">Iron</keyword>
<dbReference type="SUPFAM" id="SSF52141">
    <property type="entry name" value="Uracil-DNA glycosylase-like"/>
    <property type="match status" value="1"/>
</dbReference>
<dbReference type="InterPro" id="IPR036895">
    <property type="entry name" value="Uracil-DNA_glycosylase-like_sf"/>
</dbReference>
<feature type="domain" description="Uracil-DNA glycosylase-like" evidence="10">
    <location>
        <begin position="284"/>
        <end position="443"/>
    </location>
</feature>
<sequence>MSLTFESWRLKARDLLIKGVPPNQTYWDESPSLFSFEETALFAPVPHPKVPKEFMELAEAVACARDPERWALLYRLLFRLNHENQNLLNIVVDEDVHKAKLLAKSVRHDIHKMHAFVRFKKADIDGVETYVAWHKPEHLILPLATPFFVRRFGDKPWSIFTPDGSAHWNLQNLSFSEGMPQNEFDHEDPFDEVWKTYYRSIFNPARLKIKMMKAEMSPKYWSSLPETEIIHELIRNTPKRLQDMAEAPRFKAEVPKTSSWEELRTAALSCKACPIAQHANHTVFGEGPLQADLMIVGEQPGDEEDLAGKVFIGPAGQILSQALALAGIDRESIYVTNAVKHFKWTQGTESKARIHKKASGAEMHACKPWLESEIALVKPKVILALGVTAGTALYGRLVQIQSERNKVNTSSAFAKSLTISWHPSAILRAFNDDDREQKMKDLVEDLKKAHHLSQT</sequence>
<dbReference type="Gene3D" id="3.40.470.10">
    <property type="entry name" value="Uracil-DNA glycosylase-like domain"/>
    <property type="match status" value="1"/>
</dbReference>
<dbReference type="EMBL" id="LUKD01000001">
    <property type="protein sequence ID" value="KYG68722.1"/>
    <property type="molecule type" value="Genomic_DNA"/>
</dbReference>
<evidence type="ECO:0000256" key="5">
    <source>
        <dbReference type="ARBA" id="ARBA00022763"/>
    </source>
</evidence>
<dbReference type="InterPro" id="IPR051536">
    <property type="entry name" value="UDG_Type-4/5"/>
</dbReference>
<protein>
    <recommendedName>
        <fullName evidence="2">Type-4 uracil-DNA glycosylase</fullName>
    </recommendedName>
</protein>
<dbReference type="PANTHER" id="PTHR33693">
    <property type="entry name" value="TYPE-5 URACIL-DNA GLYCOSYLASE"/>
    <property type="match status" value="1"/>
</dbReference>
<dbReference type="NCBIfam" id="TIGR03914">
    <property type="entry name" value="UDG_fam_dom"/>
    <property type="match status" value="1"/>
</dbReference>
<accession>A0A162GQR4</accession>
<keyword evidence="8" id="KW-0411">Iron-sulfur</keyword>
<dbReference type="GO" id="GO:0097506">
    <property type="term" value="F:deaminated base DNA N-glycosylase activity"/>
    <property type="evidence" value="ECO:0007669"/>
    <property type="project" value="UniProtKB-ARBA"/>
</dbReference>
<dbReference type="SMART" id="SM00987">
    <property type="entry name" value="UreE_C"/>
    <property type="match status" value="1"/>
</dbReference>
<evidence type="ECO:0000256" key="2">
    <source>
        <dbReference type="ARBA" id="ARBA00019403"/>
    </source>
</evidence>
<evidence type="ECO:0000256" key="6">
    <source>
        <dbReference type="ARBA" id="ARBA00022801"/>
    </source>
</evidence>
<dbReference type="GO" id="GO:0051539">
    <property type="term" value="F:4 iron, 4 sulfur cluster binding"/>
    <property type="evidence" value="ECO:0007669"/>
    <property type="project" value="UniProtKB-KW"/>
</dbReference>
<keyword evidence="5" id="KW-0227">DNA damage</keyword>
<gene>
    <name evidence="11" type="ORF">AZI87_05690</name>
</gene>
<comment type="caution">
    <text evidence="11">The sequence shown here is derived from an EMBL/GenBank/DDBJ whole genome shotgun (WGS) entry which is preliminary data.</text>
</comment>
<evidence type="ECO:0000256" key="9">
    <source>
        <dbReference type="ARBA" id="ARBA00023204"/>
    </source>
</evidence>
<evidence type="ECO:0000256" key="8">
    <source>
        <dbReference type="ARBA" id="ARBA00023014"/>
    </source>
</evidence>
<evidence type="ECO:0000313" key="11">
    <source>
        <dbReference type="EMBL" id="KYG68722.1"/>
    </source>
</evidence>
<dbReference type="OrthoDB" id="5290748at2"/>
<dbReference type="InterPro" id="IPR005122">
    <property type="entry name" value="Uracil-DNA_glycosylase-like"/>
</dbReference>
<evidence type="ECO:0000256" key="3">
    <source>
        <dbReference type="ARBA" id="ARBA00022485"/>
    </source>
</evidence>
<dbReference type="InterPro" id="IPR023875">
    <property type="entry name" value="DNA_repair_put"/>
</dbReference>
<comment type="similarity">
    <text evidence="1">Belongs to the uracil-DNA glycosylase (UDG) superfamily. Type 4 (UDGa) family.</text>
</comment>
<keyword evidence="9" id="KW-0234">DNA repair</keyword>
<dbReference type="InterPro" id="IPR005273">
    <property type="entry name" value="Ura-DNA_glyco_family4"/>
</dbReference>
<organism evidence="11 12">
    <name type="scientific">Bdellovibrio bacteriovorus</name>
    <dbReference type="NCBI Taxonomy" id="959"/>
    <lineage>
        <taxon>Bacteria</taxon>
        <taxon>Pseudomonadati</taxon>
        <taxon>Bdellovibrionota</taxon>
        <taxon>Bdellovibrionia</taxon>
        <taxon>Bdellovibrionales</taxon>
        <taxon>Pseudobdellovibrionaceae</taxon>
        <taxon>Bdellovibrio</taxon>
    </lineage>
</organism>
<dbReference type="CDD" id="cd10030">
    <property type="entry name" value="UDG-F4_TTUDGA_SPO1dp_like"/>
    <property type="match status" value="1"/>
</dbReference>
<dbReference type="RefSeq" id="WP_063205416.1">
    <property type="nucleotide sequence ID" value="NZ_LUKD01000001.1"/>
</dbReference>
<keyword evidence="6" id="KW-0378">Hydrolase</keyword>
<reference evidence="11 12" key="1">
    <citation type="submission" date="2016-03" db="EMBL/GenBank/DDBJ databases">
        <authorList>
            <person name="Ploux O."/>
        </authorList>
    </citation>
    <scope>NUCLEOTIDE SEQUENCE [LARGE SCALE GENOMIC DNA]</scope>
    <source>
        <strain evidence="11 12">EC13</strain>
    </source>
</reference>
<dbReference type="Pfam" id="PF03167">
    <property type="entry name" value="UDG"/>
    <property type="match status" value="1"/>
</dbReference>
<evidence type="ECO:0000256" key="7">
    <source>
        <dbReference type="ARBA" id="ARBA00023004"/>
    </source>
</evidence>
<dbReference type="AlphaFoldDB" id="A0A162GQR4"/>
<name>A0A162GQR4_BDEBC</name>
<dbReference type="GO" id="GO:0046872">
    <property type="term" value="F:metal ion binding"/>
    <property type="evidence" value="ECO:0007669"/>
    <property type="project" value="UniProtKB-KW"/>
</dbReference>
<dbReference type="Pfam" id="PF13566">
    <property type="entry name" value="DUF4130"/>
    <property type="match status" value="1"/>
</dbReference>
<evidence type="ECO:0000259" key="10">
    <source>
        <dbReference type="SMART" id="SM00986"/>
    </source>
</evidence>
<keyword evidence="4" id="KW-0479">Metal-binding</keyword>
<keyword evidence="3" id="KW-0004">4Fe-4S</keyword>
<dbReference type="InterPro" id="IPR025404">
    <property type="entry name" value="DUF4130"/>
</dbReference>
<dbReference type="NCBIfam" id="TIGR03915">
    <property type="entry name" value="SAM_7_link_chp"/>
    <property type="match status" value="1"/>
</dbReference>
<proteinExistence type="inferred from homology"/>
<dbReference type="PANTHER" id="PTHR33693:SF9">
    <property type="entry name" value="TYPE-4 URACIL-DNA GLYCOSYLASE"/>
    <property type="match status" value="1"/>
</dbReference>